<evidence type="ECO:0000313" key="2">
    <source>
        <dbReference type="EMBL" id="CAD1822622.1"/>
    </source>
</evidence>
<dbReference type="EMBL" id="LR862142">
    <property type="protein sequence ID" value="CAD1822622.1"/>
    <property type="molecule type" value="Genomic_DNA"/>
</dbReference>
<reference evidence="2" key="1">
    <citation type="submission" date="2020-07" db="EMBL/GenBank/DDBJ databases">
        <authorList>
            <person name="Lin J."/>
        </authorList>
    </citation>
    <scope>NUCLEOTIDE SEQUENCE</scope>
</reference>
<accession>A0A6V7NVN1</accession>
<protein>
    <recommendedName>
        <fullName evidence="3">Retrotransposon Copia-like N-terminal domain-containing protein</fullName>
    </recommendedName>
</protein>
<dbReference type="Pfam" id="PF14223">
    <property type="entry name" value="Retrotran_gag_2"/>
    <property type="match status" value="1"/>
</dbReference>
<evidence type="ECO:0000256" key="1">
    <source>
        <dbReference type="SAM" id="MobiDB-lite"/>
    </source>
</evidence>
<evidence type="ECO:0008006" key="3">
    <source>
        <dbReference type="Google" id="ProtNLM"/>
    </source>
</evidence>
<dbReference type="PANTHER" id="PTHR47481:SF10">
    <property type="entry name" value="COPIA-LIKE POLYPROTEIN_RETROTRANSPOSON"/>
    <property type="match status" value="1"/>
</dbReference>
<sequence length="253" mass="28157">MVSKPFQENITFSNIITSTSKYPYPCILNVANFVSLKLTTTNYLLWETQVLSLIESQDLLGFITGESKPPHHEEPSSDESSQIQNPDFTAWTCTDRLVKAWITGTLSEEVLGLVVGVKTSADVWQALADAFSQNSQAREFELLSKLQYMKKGTSSLSEYLRELKSICDQLNAIGKLVSDQSKVFWLLSGLGPQYESFATAMLKPPVPSYSDLIPLLQSHELRNKGHESNPTNHSMAFISQRYGGGIDLITAIK</sequence>
<proteinExistence type="predicted"/>
<gene>
    <name evidence="2" type="ORF">CB5_LOCUS5833</name>
</gene>
<dbReference type="PANTHER" id="PTHR47481">
    <property type="match status" value="1"/>
</dbReference>
<dbReference type="AlphaFoldDB" id="A0A6V7NVN1"/>
<name>A0A6V7NVN1_ANACO</name>
<organism evidence="2">
    <name type="scientific">Ananas comosus var. bracteatus</name>
    <name type="common">red pineapple</name>
    <dbReference type="NCBI Taxonomy" id="296719"/>
    <lineage>
        <taxon>Eukaryota</taxon>
        <taxon>Viridiplantae</taxon>
        <taxon>Streptophyta</taxon>
        <taxon>Embryophyta</taxon>
        <taxon>Tracheophyta</taxon>
        <taxon>Spermatophyta</taxon>
        <taxon>Magnoliopsida</taxon>
        <taxon>Liliopsida</taxon>
        <taxon>Poales</taxon>
        <taxon>Bromeliaceae</taxon>
        <taxon>Bromelioideae</taxon>
        <taxon>Ananas</taxon>
    </lineage>
</organism>
<feature type="region of interest" description="Disordered" evidence="1">
    <location>
        <begin position="65"/>
        <end position="84"/>
    </location>
</feature>